<dbReference type="InterPro" id="IPR001789">
    <property type="entry name" value="Sig_transdc_resp-reg_receiver"/>
</dbReference>
<name>A0A327X893_LARAB</name>
<evidence type="ECO:0000313" key="4">
    <source>
        <dbReference type="Proteomes" id="UP000248790"/>
    </source>
</evidence>
<proteinExistence type="predicted"/>
<protein>
    <submittedName>
        <fullName evidence="3">Response regulator receiver domain-containing protein</fullName>
    </submittedName>
</protein>
<feature type="domain" description="Response regulatory" evidence="2">
    <location>
        <begin position="11"/>
        <end position="138"/>
    </location>
</feature>
<organism evidence="3 4">
    <name type="scientific">Larkinella arboricola</name>
    <dbReference type="NCBI Taxonomy" id="643671"/>
    <lineage>
        <taxon>Bacteria</taxon>
        <taxon>Pseudomonadati</taxon>
        <taxon>Bacteroidota</taxon>
        <taxon>Cytophagia</taxon>
        <taxon>Cytophagales</taxon>
        <taxon>Spirosomataceae</taxon>
        <taxon>Larkinella</taxon>
    </lineage>
</organism>
<evidence type="ECO:0000313" key="3">
    <source>
        <dbReference type="EMBL" id="RAJ99836.1"/>
    </source>
</evidence>
<evidence type="ECO:0000256" key="1">
    <source>
        <dbReference type="PROSITE-ProRule" id="PRU00169"/>
    </source>
</evidence>
<dbReference type="SMART" id="SM00448">
    <property type="entry name" value="REC"/>
    <property type="match status" value="1"/>
</dbReference>
<gene>
    <name evidence="3" type="ORF">LX87_01532</name>
</gene>
<dbReference type="SUPFAM" id="SSF52172">
    <property type="entry name" value="CheY-like"/>
    <property type="match status" value="1"/>
</dbReference>
<keyword evidence="1" id="KW-0597">Phosphoprotein</keyword>
<dbReference type="Pfam" id="PF00072">
    <property type="entry name" value="Response_reg"/>
    <property type="match status" value="1"/>
</dbReference>
<feature type="modified residue" description="4-aspartylphosphate" evidence="1">
    <location>
        <position position="71"/>
    </location>
</feature>
<dbReference type="PANTHER" id="PTHR44520">
    <property type="entry name" value="RESPONSE REGULATOR RCP1-RELATED"/>
    <property type="match status" value="1"/>
</dbReference>
<dbReference type="OrthoDB" id="7631574at2"/>
<dbReference type="PANTHER" id="PTHR44520:SF2">
    <property type="entry name" value="RESPONSE REGULATOR RCP1"/>
    <property type="match status" value="1"/>
</dbReference>
<keyword evidence="4" id="KW-1185">Reference proteome</keyword>
<dbReference type="Proteomes" id="UP000248790">
    <property type="component" value="Unassembled WGS sequence"/>
</dbReference>
<comment type="caution">
    <text evidence="3">The sequence shown here is derived from an EMBL/GenBank/DDBJ whole genome shotgun (WGS) entry which is preliminary data.</text>
</comment>
<sequence>MTMQQSTKPVHILLADDDEDDRFLTREAFRQQFPVTEMNVVEDGEELMEFLRRTGRYERAEHPLPELILLDLNMPRKDGREALQEIKADRDLRHIPVVVLTTSDASIDIDNSYLWGANSFITKPASFKKLMDITQTIGEYWFNVVKVSGRPYSTWRNI</sequence>
<dbReference type="Gene3D" id="3.40.50.2300">
    <property type="match status" value="1"/>
</dbReference>
<evidence type="ECO:0000259" key="2">
    <source>
        <dbReference type="PROSITE" id="PS50110"/>
    </source>
</evidence>
<dbReference type="InterPro" id="IPR052893">
    <property type="entry name" value="TCS_response_regulator"/>
</dbReference>
<dbReference type="EMBL" id="QLMC01000002">
    <property type="protein sequence ID" value="RAJ99836.1"/>
    <property type="molecule type" value="Genomic_DNA"/>
</dbReference>
<dbReference type="CDD" id="cd17557">
    <property type="entry name" value="REC_Rcp-like"/>
    <property type="match status" value="1"/>
</dbReference>
<dbReference type="GO" id="GO:0000160">
    <property type="term" value="P:phosphorelay signal transduction system"/>
    <property type="evidence" value="ECO:0007669"/>
    <property type="project" value="InterPro"/>
</dbReference>
<reference evidence="3 4" key="1">
    <citation type="submission" date="2018-06" db="EMBL/GenBank/DDBJ databases">
        <title>Genomic Encyclopedia of Archaeal and Bacterial Type Strains, Phase II (KMG-II): from individual species to whole genera.</title>
        <authorList>
            <person name="Goeker M."/>
        </authorList>
    </citation>
    <scope>NUCLEOTIDE SEQUENCE [LARGE SCALE GENOMIC DNA]</scope>
    <source>
        <strain evidence="3 4">DSM 21851</strain>
    </source>
</reference>
<dbReference type="AlphaFoldDB" id="A0A327X893"/>
<dbReference type="PROSITE" id="PS50110">
    <property type="entry name" value="RESPONSE_REGULATORY"/>
    <property type="match status" value="1"/>
</dbReference>
<dbReference type="InterPro" id="IPR011006">
    <property type="entry name" value="CheY-like_superfamily"/>
</dbReference>
<accession>A0A327X893</accession>